<feature type="compositionally biased region" description="Polar residues" evidence="1">
    <location>
        <begin position="32"/>
        <end position="44"/>
    </location>
</feature>
<proteinExistence type="predicted"/>
<feature type="compositionally biased region" description="Acidic residues" evidence="1">
    <location>
        <begin position="130"/>
        <end position="141"/>
    </location>
</feature>
<dbReference type="EMBL" id="ML119798">
    <property type="protein sequence ID" value="RPA74153.1"/>
    <property type="molecule type" value="Genomic_DNA"/>
</dbReference>
<feature type="region of interest" description="Disordered" evidence="1">
    <location>
        <begin position="1"/>
        <end position="147"/>
    </location>
</feature>
<feature type="compositionally biased region" description="Basic and acidic residues" evidence="1">
    <location>
        <begin position="104"/>
        <end position="124"/>
    </location>
</feature>
<keyword evidence="3" id="KW-1185">Reference proteome</keyword>
<protein>
    <submittedName>
        <fullName evidence="2">Uncharacterized protein</fullName>
    </submittedName>
</protein>
<evidence type="ECO:0000313" key="3">
    <source>
        <dbReference type="Proteomes" id="UP000275078"/>
    </source>
</evidence>
<accession>A0A3N4HJS7</accession>
<feature type="compositionally biased region" description="Low complexity" evidence="1">
    <location>
        <begin position="84"/>
        <end position="97"/>
    </location>
</feature>
<dbReference type="Proteomes" id="UP000275078">
    <property type="component" value="Unassembled WGS sequence"/>
</dbReference>
<evidence type="ECO:0000256" key="1">
    <source>
        <dbReference type="SAM" id="MobiDB-lite"/>
    </source>
</evidence>
<gene>
    <name evidence="2" type="ORF">BJ508DRAFT_333328</name>
</gene>
<sequence length="147" mass="16201">MPANAPDPFRLRPRKEKDKNFHISPIRPSHPSYHQSYADSTPQQLFWRHLPPPNSKSPSRLPKSTPSSPRPSHSSPLPLPLPLPSGAGPVSPSGVKPITTSGDDGERGEADYNGERGARLRRPDTMTNEGEADYDDGGEADYNERIR</sequence>
<organism evidence="2 3">
    <name type="scientific">Ascobolus immersus RN42</name>
    <dbReference type="NCBI Taxonomy" id="1160509"/>
    <lineage>
        <taxon>Eukaryota</taxon>
        <taxon>Fungi</taxon>
        <taxon>Dikarya</taxon>
        <taxon>Ascomycota</taxon>
        <taxon>Pezizomycotina</taxon>
        <taxon>Pezizomycetes</taxon>
        <taxon>Pezizales</taxon>
        <taxon>Ascobolaceae</taxon>
        <taxon>Ascobolus</taxon>
    </lineage>
</organism>
<feature type="compositionally biased region" description="Low complexity" evidence="1">
    <location>
        <begin position="56"/>
        <end position="76"/>
    </location>
</feature>
<dbReference type="AlphaFoldDB" id="A0A3N4HJS7"/>
<reference evidence="2 3" key="1">
    <citation type="journal article" date="2018" name="Nat. Ecol. Evol.">
        <title>Pezizomycetes genomes reveal the molecular basis of ectomycorrhizal truffle lifestyle.</title>
        <authorList>
            <person name="Murat C."/>
            <person name="Payen T."/>
            <person name="Noel B."/>
            <person name="Kuo A."/>
            <person name="Morin E."/>
            <person name="Chen J."/>
            <person name="Kohler A."/>
            <person name="Krizsan K."/>
            <person name="Balestrini R."/>
            <person name="Da Silva C."/>
            <person name="Montanini B."/>
            <person name="Hainaut M."/>
            <person name="Levati E."/>
            <person name="Barry K.W."/>
            <person name="Belfiori B."/>
            <person name="Cichocki N."/>
            <person name="Clum A."/>
            <person name="Dockter R.B."/>
            <person name="Fauchery L."/>
            <person name="Guy J."/>
            <person name="Iotti M."/>
            <person name="Le Tacon F."/>
            <person name="Lindquist E.A."/>
            <person name="Lipzen A."/>
            <person name="Malagnac F."/>
            <person name="Mello A."/>
            <person name="Molinier V."/>
            <person name="Miyauchi S."/>
            <person name="Poulain J."/>
            <person name="Riccioni C."/>
            <person name="Rubini A."/>
            <person name="Sitrit Y."/>
            <person name="Splivallo R."/>
            <person name="Traeger S."/>
            <person name="Wang M."/>
            <person name="Zifcakova L."/>
            <person name="Wipf D."/>
            <person name="Zambonelli A."/>
            <person name="Paolocci F."/>
            <person name="Nowrousian M."/>
            <person name="Ottonello S."/>
            <person name="Baldrian P."/>
            <person name="Spatafora J.W."/>
            <person name="Henrissat B."/>
            <person name="Nagy L.G."/>
            <person name="Aury J.M."/>
            <person name="Wincker P."/>
            <person name="Grigoriev I.V."/>
            <person name="Bonfante P."/>
            <person name="Martin F.M."/>
        </authorList>
    </citation>
    <scope>NUCLEOTIDE SEQUENCE [LARGE SCALE GENOMIC DNA]</scope>
    <source>
        <strain evidence="2 3">RN42</strain>
    </source>
</reference>
<name>A0A3N4HJS7_ASCIM</name>
<evidence type="ECO:0000313" key="2">
    <source>
        <dbReference type="EMBL" id="RPA74153.1"/>
    </source>
</evidence>